<evidence type="ECO:0000256" key="2">
    <source>
        <dbReference type="ARBA" id="ARBA00012483"/>
    </source>
</evidence>
<dbReference type="EC" id="2.3.2.27" evidence="2"/>
<comment type="caution">
    <text evidence="11">The sequence shown here is derived from an EMBL/GenBank/DDBJ whole genome shotgun (WGS) entry which is preliminary data.</text>
</comment>
<feature type="compositionally biased region" description="Polar residues" evidence="9">
    <location>
        <begin position="1"/>
        <end position="19"/>
    </location>
</feature>
<dbReference type="PROSITE" id="PS50089">
    <property type="entry name" value="ZF_RING_2"/>
    <property type="match status" value="1"/>
</dbReference>
<gene>
    <name evidence="11" type="ORF">ECRASSUSDP1_LOCUS18573</name>
</gene>
<keyword evidence="12" id="KW-1185">Reference proteome</keyword>
<keyword evidence="7" id="KW-0862">Zinc</keyword>
<dbReference type="SUPFAM" id="SSF57850">
    <property type="entry name" value="RING/U-box"/>
    <property type="match status" value="1"/>
</dbReference>
<proteinExistence type="predicted"/>
<dbReference type="Pfam" id="PF26192">
    <property type="entry name" value="RNF157-like_N"/>
    <property type="match status" value="1"/>
</dbReference>
<dbReference type="InterPro" id="IPR001841">
    <property type="entry name" value="Znf_RING"/>
</dbReference>
<dbReference type="InterPro" id="IPR045194">
    <property type="entry name" value="MGRN1/RNF157-like"/>
</dbReference>
<dbReference type="Proteomes" id="UP001295684">
    <property type="component" value="Unassembled WGS sequence"/>
</dbReference>
<dbReference type="GO" id="GO:0005737">
    <property type="term" value="C:cytoplasm"/>
    <property type="evidence" value="ECO:0007669"/>
    <property type="project" value="TreeGrafter"/>
</dbReference>
<evidence type="ECO:0000256" key="7">
    <source>
        <dbReference type="ARBA" id="ARBA00022833"/>
    </source>
</evidence>
<keyword evidence="5 8" id="KW-0863">Zinc-finger</keyword>
<protein>
    <recommendedName>
        <fullName evidence="2">RING-type E3 ubiquitin transferase</fullName>
        <ecNumber evidence="2">2.3.2.27</ecNumber>
    </recommendedName>
</protein>
<evidence type="ECO:0000259" key="10">
    <source>
        <dbReference type="PROSITE" id="PS50089"/>
    </source>
</evidence>
<sequence>MGNRGTTGQDNDQSKQSDTPVIKNHNNIRKETIRLTKVEEDEGETYALNFTFSCSYDCVLTIYLCSTEYRSSDKSGPPVYFHTPDYVPEKPVSYKFSKGIRQKFPENEYIIDFSKFKEEDITSYKEDEYYPIVMTIETDYPPPVKDNLKTYHKNKRQAQITYGYFAKITNGKYQFRFNKQCFLFRNKLFKMEDIYGHEKQEEDGKNEFDESQKECVVCYSNIKDTIVYPCKHICLCSQCTQIVRMQNSKCPICRRQAEKFICIQIENATPDGNRNNSDENSAPI</sequence>
<keyword evidence="3" id="KW-0808">Transferase</keyword>
<evidence type="ECO:0000256" key="4">
    <source>
        <dbReference type="ARBA" id="ARBA00022723"/>
    </source>
</evidence>
<evidence type="ECO:0000256" key="5">
    <source>
        <dbReference type="ARBA" id="ARBA00022771"/>
    </source>
</evidence>
<keyword evidence="6" id="KW-0833">Ubl conjugation pathway</keyword>
<feature type="domain" description="RING-type" evidence="10">
    <location>
        <begin position="215"/>
        <end position="254"/>
    </location>
</feature>
<dbReference type="GO" id="GO:0008270">
    <property type="term" value="F:zinc ion binding"/>
    <property type="evidence" value="ECO:0007669"/>
    <property type="project" value="UniProtKB-KW"/>
</dbReference>
<dbReference type="PANTHER" id="PTHR22996">
    <property type="entry name" value="MAHOGUNIN"/>
    <property type="match status" value="1"/>
</dbReference>
<name>A0AAD1XQQ5_EUPCR</name>
<dbReference type="GO" id="GO:0016567">
    <property type="term" value="P:protein ubiquitination"/>
    <property type="evidence" value="ECO:0007669"/>
    <property type="project" value="TreeGrafter"/>
</dbReference>
<evidence type="ECO:0000256" key="9">
    <source>
        <dbReference type="SAM" id="MobiDB-lite"/>
    </source>
</evidence>
<dbReference type="EMBL" id="CAMPGE010018808">
    <property type="protein sequence ID" value="CAI2377190.1"/>
    <property type="molecule type" value="Genomic_DNA"/>
</dbReference>
<dbReference type="Pfam" id="PF13920">
    <property type="entry name" value="zf-C3HC4_3"/>
    <property type="match status" value="1"/>
</dbReference>
<organism evidence="11 12">
    <name type="scientific">Euplotes crassus</name>
    <dbReference type="NCBI Taxonomy" id="5936"/>
    <lineage>
        <taxon>Eukaryota</taxon>
        <taxon>Sar</taxon>
        <taxon>Alveolata</taxon>
        <taxon>Ciliophora</taxon>
        <taxon>Intramacronucleata</taxon>
        <taxon>Spirotrichea</taxon>
        <taxon>Hypotrichia</taxon>
        <taxon>Euplotida</taxon>
        <taxon>Euplotidae</taxon>
        <taxon>Moneuplotes</taxon>
    </lineage>
</organism>
<comment type="catalytic activity">
    <reaction evidence="1">
        <text>S-ubiquitinyl-[E2 ubiquitin-conjugating enzyme]-L-cysteine + [acceptor protein]-L-lysine = [E2 ubiquitin-conjugating enzyme]-L-cysteine + N(6)-ubiquitinyl-[acceptor protein]-L-lysine.</text>
        <dbReference type="EC" id="2.3.2.27"/>
    </reaction>
</comment>
<evidence type="ECO:0000256" key="6">
    <source>
        <dbReference type="ARBA" id="ARBA00022786"/>
    </source>
</evidence>
<dbReference type="GO" id="GO:0061630">
    <property type="term" value="F:ubiquitin protein ligase activity"/>
    <property type="evidence" value="ECO:0007669"/>
    <property type="project" value="UniProtKB-EC"/>
</dbReference>
<evidence type="ECO:0000313" key="11">
    <source>
        <dbReference type="EMBL" id="CAI2377190.1"/>
    </source>
</evidence>
<accession>A0AAD1XQQ5</accession>
<evidence type="ECO:0000256" key="1">
    <source>
        <dbReference type="ARBA" id="ARBA00000900"/>
    </source>
</evidence>
<evidence type="ECO:0000256" key="3">
    <source>
        <dbReference type="ARBA" id="ARBA00022679"/>
    </source>
</evidence>
<keyword evidence="4" id="KW-0479">Metal-binding</keyword>
<dbReference type="AlphaFoldDB" id="A0AAD1XQQ5"/>
<dbReference type="Gene3D" id="3.30.40.10">
    <property type="entry name" value="Zinc/RING finger domain, C3HC4 (zinc finger)"/>
    <property type="match status" value="1"/>
</dbReference>
<feature type="region of interest" description="Disordered" evidence="9">
    <location>
        <begin position="1"/>
        <end position="26"/>
    </location>
</feature>
<evidence type="ECO:0000313" key="12">
    <source>
        <dbReference type="Proteomes" id="UP001295684"/>
    </source>
</evidence>
<reference evidence="11" key="1">
    <citation type="submission" date="2023-07" db="EMBL/GenBank/DDBJ databases">
        <authorList>
            <consortium name="AG Swart"/>
            <person name="Singh M."/>
            <person name="Singh A."/>
            <person name="Seah K."/>
            <person name="Emmerich C."/>
        </authorList>
    </citation>
    <scope>NUCLEOTIDE SEQUENCE</scope>
    <source>
        <strain evidence="11">DP1</strain>
    </source>
</reference>
<dbReference type="InterPro" id="IPR058981">
    <property type="entry name" value="MGRN1/RNF157-like_N"/>
</dbReference>
<evidence type="ECO:0000256" key="8">
    <source>
        <dbReference type="PROSITE-ProRule" id="PRU00175"/>
    </source>
</evidence>
<dbReference type="PANTHER" id="PTHR22996:SF0">
    <property type="entry name" value="RE60872P-RELATED"/>
    <property type="match status" value="1"/>
</dbReference>
<dbReference type="InterPro" id="IPR013083">
    <property type="entry name" value="Znf_RING/FYVE/PHD"/>
</dbReference>